<evidence type="ECO:0000256" key="4">
    <source>
        <dbReference type="ARBA" id="ARBA00022741"/>
    </source>
</evidence>
<dbReference type="InterPro" id="IPR013750">
    <property type="entry name" value="GHMP_kinase_C_dom"/>
</dbReference>
<dbReference type="Proteomes" id="UP000065220">
    <property type="component" value="Chromosome"/>
</dbReference>
<name>A0A0X8JF36_ACTRD</name>
<dbReference type="InterPro" id="IPR014721">
    <property type="entry name" value="Ribsml_uS5_D2-typ_fold_subgr"/>
</dbReference>
<reference evidence="13" key="1">
    <citation type="submission" date="2016-02" db="EMBL/GenBank/DDBJ databases">
        <authorList>
            <person name="Holder M.E."/>
            <person name="Ajami N.J."/>
            <person name="Petrosino J.F."/>
        </authorList>
    </citation>
    <scope>NUCLEOTIDE SEQUENCE [LARGE SCALE GENOMIC DNA]</scope>
    <source>
        <strain evidence="13">CCUG 36733</strain>
    </source>
</reference>
<dbReference type="GO" id="GO:0005524">
    <property type="term" value="F:ATP binding"/>
    <property type="evidence" value="ECO:0007669"/>
    <property type="project" value="UniProtKB-KW"/>
</dbReference>
<evidence type="ECO:0000259" key="10">
    <source>
        <dbReference type="Pfam" id="PF00288"/>
    </source>
</evidence>
<dbReference type="GO" id="GO:0005829">
    <property type="term" value="C:cytosol"/>
    <property type="evidence" value="ECO:0007669"/>
    <property type="project" value="TreeGrafter"/>
</dbReference>
<dbReference type="AlphaFoldDB" id="A0A0X8JF36"/>
<keyword evidence="5 12" id="KW-0418">Kinase</keyword>
<evidence type="ECO:0000313" key="12">
    <source>
        <dbReference type="EMBL" id="AMD87670.1"/>
    </source>
</evidence>
<keyword evidence="4" id="KW-0547">Nucleotide-binding</keyword>
<evidence type="ECO:0000256" key="3">
    <source>
        <dbReference type="ARBA" id="ARBA00022679"/>
    </source>
</evidence>
<organism evidence="12 13">
    <name type="scientific">Actinomyces radicidentis</name>
    <dbReference type="NCBI Taxonomy" id="111015"/>
    <lineage>
        <taxon>Bacteria</taxon>
        <taxon>Bacillati</taxon>
        <taxon>Actinomycetota</taxon>
        <taxon>Actinomycetes</taxon>
        <taxon>Actinomycetales</taxon>
        <taxon>Actinomycetaceae</taxon>
        <taxon>Actinomyces</taxon>
    </lineage>
</organism>
<dbReference type="PANTHER" id="PTHR43290">
    <property type="entry name" value="MEVALONATE KINASE"/>
    <property type="match status" value="1"/>
</dbReference>
<dbReference type="InterPro" id="IPR036554">
    <property type="entry name" value="GHMP_kinase_C_sf"/>
</dbReference>
<keyword evidence="7" id="KW-0460">Magnesium</keyword>
<evidence type="ECO:0000259" key="11">
    <source>
        <dbReference type="Pfam" id="PF08544"/>
    </source>
</evidence>
<dbReference type="RefSeq" id="WP_067942593.1">
    <property type="nucleotide sequence ID" value="NZ_CP014228.1"/>
</dbReference>
<keyword evidence="8" id="KW-0443">Lipid metabolism</keyword>
<evidence type="ECO:0000313" key="13">
    <source>
        <dbReference type="Proteomes" id="UP000065220"/>
    </source>
</evidence>
<proteinExistence type="predicted"/>
<dbReference type="NCBIfam" id="TIGR00549">
    <property type="entry name" value="mevalon_kin"/>
    <property type="match status" value="1"/>
</dbReference>
<dbReference type="UniPathway" id="UPA00057">
    <property type="reaction ID" value="UER00098"/>
</dbReference>
<dbReference type="OrthoDB" id="9764892at2"/>
<dbReference type="PANTHER" id="PTHR43290:SF2">
    <property type="entry name" value="MEVALONATE KINASE"/>
    <property type="match status" value="1"/>
</dbReference>
<dbReference type="STRING" id="111015.AXF14_08835"/>
<evidence type="ECO:0000256" key="5">
    <source>
        <dbReference type="ARBA" id="ARBA00022777"/>
    </source>
</evidence>
<dbReference type="InterPro" id="IPR006204">
    <property type="entry name" value="GHMP_kinase_N_dom"/>
</dbReference>
<dbReference type="Gene3D" id="3.30.70.890">
    <property type="entry name" value="GHMP kinase, C-terminal domain"/>
    <property type="match status" value="1"/>
</dbReference>
<evidence type="ECO:0000256" key="8">
    <source>
        <dbReference type="ARBA" id="ARBA00023098"/>
    </source>
</evidence>
<evidence type="ECO:0000256" key="6">
    <source>
        <dbReference type="ARBA" id="ARBA00022840"/>
    </source>
</evidence>
<evidence type="ECO:0000256" key="9">
    <source>
        <dbReference type="ARBA" id="ARBA00029438"/>
    </source>
</evidence>
<keyword evidence="3" id="KW-0808">Transferase</keyword>
<evidence type="ECO:0000256" key="1">
    <source>
        <dbReference type="ARBA" id="ARBA00022490"/>
    </source>
</evidence>
<comment type="pathway">
    <text evidence="9">Isoprenoid biosynthesis; isopentenyl diphosphate biosynthesis via mevalonate pathway; isopentenyl diphosphate from (R)-mevalonate: step 1/3.</text>
</comment>
<protein>
    <submittedName>
        <fullName evidence="12">Mevalonate kinase</fullName>
    </submittedName>
</protein>
<dbReference type="PRINTS" id="PR00959">
    <property type="entry name" value="MEVGALKINASE"/>
</dbReference>
<keyword evidence="13" id="KW-1185">Reference proteome</keyword>
<dbReference type="EMBL" id="CP014228">
    <property type="protein sequence ID" value="AMD87670.1"/>
    <property type="molecule type" value="Genomic_DNA"/>
</dbReference>
<sequence>MERHPAARVGHGRTWAKTILMGEHSVVYGHAAVAFPLHALEMRATVTPIDGPSTLASLDYDGPLSEAGPRFAPVVRAFEAAREFTGGLEQSFAIETSSDFPHERGLGSSAASAGAIIRAVLDAFGRQATDVEVLALTNLAEQVAHVRPSGLDAATTTSDLPIRFQSGEMRALSQQVSGVLVIADSGIHGSTRDAVAGLRERYEADPDAVGPRINRLGALTQAAIEALDAGDAAALGTAMDAAHAVLAELGISIPALDGLTRAARDAGALGAKLSGGGLGGCVIALAATDTDAEAVRAALLEAGAAQTWTYQMRASEASE</sequence>
<dbReference type="InterPro" id="IPR020568">
    <property type="entry name" value="Ribosomal_Su5_D2-typ_SF"/>
</dbReference>
<dbReference type="Pfam" id="PF00288">
    <property type="entry name" value="GHMP_kinases_N"/>
    <property type="match status" value="1"/>
</dbReference>
<feature type="domain" description="GHMP kinase C-terminal" evidence="11">
    <location>
        <begin position="223"/>
        <end position="303"/>
    </location>
</feature>
<gene>
    <name evidence="12" type="ORF">AXF14_08835</name>
</gene>
<keyword evidence="2" id="KW-0444">Lipid biosynthesis</keyword>
<dbReference type="InterPro" id="IPR006205">
    <property type="entry name" value="Mev_gal_kin"/>
</dbReference>
<evidence type="ECO:0000256" key="7">
    <source>
        <dbReference type="ARBA" id="ARBA00022842"/>
    </source>
</evidence>
<keyword evidence="1" id="KW-0963">Cytoplasm</keyword>
<feature type="domain" description="GHMP kinase N-terminal" evidence="10">
    <location>
        <begin position="74"/>
        <end position="156"/>
    </location>
</feature>
<dbReference type="GO" id="GO:0019287">
    <property type="term" value="P:isopentenyl diphosphate biosynthetic process, mevalonate pathway"/>
    <property type="evidence" value="ECO:0007669"/>
    <property type="project" value="UniProtKB-UniPathway"/>
</dbReference>
<dbReference type="Pfam" id="PF08544">
    <property type="entry name" value="GHMP_kinases_C"/>
    <property type="match status" value="1"/>
</dbReference>
<dbReference type="KEGG" id="ard:AXF14_08835"/>
<dbReference type="Gene3D" id="3.30.230.10">
    <property type="match status" value="1"/>
</dbReference>
<dbReference type="GO" id="GO:0004496">
    <property type="term" value="F:mevalonate kinase activity"/>
    <property type="evidence" value="ECO:0007669"/>
    <property type="project" value="InterPro"/>
</dbReference>
<accession>A0A0X8JF36</accession>
<dbReference type="SUPFAM" id="SSF54211">
    <property type="entry name" value="Ribosomal protein S5 domain 2-like"/>
    <property type="match status" value="1"/>
</dbReference>
<keyword evidence="6" id="KW-0067">ATP-binding</keyword>
<dbReference type="SUPFAM" id="SSF55060">
    <property type="entry name" value="GHMP Kinase, C-terminal domain"/>
    <property type="match status" value="1"/>
</dbReference>
<evidence type="ECO:0000256" key="2">
    <source>
        <dbReference type="ARBA" id="ARBA00022516"/>
    </source>
</evidence>